<dbReference type="Pfam" id="PF00107">
    <property type="entry name" value="ADH_zinc_N"/>
    <property type="match status" value="1"/>
</dbReference>
<dbReference type="CDD" id="cd08270">
    <property type="entry name" value="MDR4"/>
    <property type="match status" value="1"/>
</dbReference>
<evidence type="ECO:0000259" key="3">
    <source>
        <dbReference type="SMART" id="SM00829"/>
    </source>
</evidence>
<dbReference type="Gene3D" id="3.90.180.10">
    <property type="entry name" value="Medium-chain alcohol dehydrogenases, catalytic domain"/>
    <property type="match status" value="1"/>
</dbReference>
<evidence type="ECO:0000313" key="5">
    <source>
        <dbReference type="Proteomes" id="UP001231924"/>
    </source>
</evidence>
<feature type="domain" description="Enoyl reductase (ER)" evidence="3">
    <location>
        <begin position="11"/>
        <end position="303"/>
    </location>
</feature>
<name>A0ABT7MBK7_9PSEU</name>
<dbReference type="EMBL" id="JASVWF010000003">
    <property type="protein sequence ID" value="MDL5157841.1"/>
    <property type="molecule type" value="Genomic_DNA"/>
</dbReference>
<dbReference type="SMART" id="SM00829">
    <property type="entry name" value="PKS_ER"/>
    <property type="match status" value="1"/>
</dbReference>
<accession>A0ABT7MBK7</accession>
<dbReference type="PANTHER" id="PTHR48106:SF18">
    <property type="entry name" value="QUINONE OXIDOREDUCTASE PIG3"/>
    <property type="match status" value="1"/>
</dbReference>
<organism evidence="4 5">
    <name type="scientific">Actinomycetospora termitidis</name>
    <dbReference type="NCBI Taxonomy" id="3053470"/>
    <lineage>
        <taxon>Bacteria</taxon>
        <taxon>Bacillati</taxon>
        <taxon>Actinomycetota</taxon>
        <taxon>Actinomycetes</taxon>
        <taxon>Pseudonocardiales</taxon>
        <taxon>Pseudonocardiaceae</taxon>
        <taxon>Actinomycetospora</taxon>
    </lineage>
</organism>
<gene>
    <name evidence="4" type="ORF">QRT03_17875</name>
</gene>
<proteinExistence type="predicted"/>
<keyword evidence="1" id="KW-0521">NADP</keyword>
<dbReference type="Pfam" id="PF08240">
    <property type="entry name" value="ADH_N"/>
    <property type="match status" value="1"/>
</dbReference>
<dbReference type="Proteomes" id="UP001231924">
    <property type="component" value="Unassembled WGS sequence"/>
</dbReference>
<evidence type="ECO:0000256" key="2">
    <source>
        <dbReference type="ARBA" id="ARBA00023002"/>
    </source>
</evidence>
<dbReference type="InterPro" id="IPR011032">
    <property type="entry name" value="GroES-like_sf"/>
</dbReference>
<evidence type="ECO:0000313" key="4">
    <source>
        <dbReference type="EMBL" id="MDL5157841.1"/>
    </source>
</evidence>
<dbReference type="PANTHER" id="PTHR48106">
    <property type="entry name" value="QUINONE OXIDOREDUCTASE PIG3-RELATED"/>
    <property type="match status" value="1"/>
</dbReference>
<evidence type="ECO:0000256" key="1">
    <source>
        <dbReference type="ARBA" id="ARBA00022857"/>
    </source>
</evidence>
<dbReference type="RefSeq" id="WP_286054288.1">
    <property type="nucleotide sequence ID" value="NZ_JASVWF010000003.1"/>
</dbReference>
<protein>
    <submittedName>
        <fullName evidence="4">Zinc-binding dehydrogenase</fullName>
    </submittedName>
</protein>
<dbReference type="InterPro" id="IPR013154">
    <property type="entry name" value="ADH-like_N"/>
</dbReference>
<comment type="caution">
    <text evidence="4">The sequence shown here is derived from an EMBL/GenBank/DDBJ whole genome shotgun (WGS) entry which is preliminary data.</text>
</comment>
<keyword evidence="2" id="KW-0560">Oxidoreductase</keyword>
<dbReference type="InterPro" id="IPR036291">
    <property type="entry name" value="NAD(P)-bd_dom_sf"/>
</dbReference>
<reference evidence="4 5" key="1">
    <citation type="submission" date="2023-06" db="EMBL/GenBank/DDBJ databases">
        <title>Actinomycetospora Odt1-22.</title>
        <authorList>
            <person name="Supong K."/>
        </authorList>
    </citation>
    <scope>NUCLEOTIDE SEQUENCE [LARGE SCALE GENOMIC DNA]</scope>
    <source>
        <strain evidence="4 5">Odt1-22</strain>
    </source>
</reference>
<dbReference type="Gene3D" id="3.40.50.720">
    <property type="entry name" value="NAD(P)-binding Rossmann-like Domain"/>
    <property type="match status" value="1"/>
</dbReference>
<keyword evidence="5" id="KW-1185">Reference proteome</keyword>
<dbReference type="SUPFAM" id="SSF51735">
    <property type="entry name" value="NAD(P)-binding Rossmann-fold domains"/>
    <property type="match status" value="1"/>
</dbReference>
<sequence length="307" mass="30969">MRALVHDPAARVGLALAEVAEPEPAADEALVAVGAVSLNAGETRYVAQMRAPGEVPGWDAAGVVVRAAADGSGPPVGARVVTFGWGGAWAERRAVPIAETALVPDGVDLGDAATLPVAGVTALRALRGLGNVLGRRVLVTGASGGVGRFAVQLAAAMGAEVVAAVGAPARGEGLREIGATEIVHGEELEGLTADVAGVVDNVGGPLLARAFARLEPGGVVQAVGSSSEQPLVLDLEAERRRAGGTRLEIMTRGADSAADLTALVGLLAAGRLDPHVGLRRPWTDYEETVDALLGRRVAGKVVLDVTS</sequence>
<dbReference type="SUPFAM" id="SSF50129">
    <property type="entry name" value="GroES-like"/>
    <property type="match status" value="1"/>
</dbReference>
<dbReference type="InterPro" id="IPR013149">
    <property type="entry name" value="ADH-like_C"/>
</dbReference>
<dbReference type="InterPro" id="IPR020843">
    <property type="entry name" value="ER"/>
</dbReference>